<dbReference type="InterPro" id="IPR050267">
    <property type="entry name" value="Anti-sigma-factor_SerPK"/>
</dbReference>
<accession>A0ABW2CXL5</accession>
<dbReference type="PANTHER" id="PTHR35526:SF3">
    <property type="entry name" value="ANTI-SIGMA-F FACTOR RSBW"/>
    <property type="match status" value="1"/>
</dbReference>
<dbReference type="NCBIfam" id="NF041045">
    <property type="entry name" value="RsbA_anti_sig"/>
    <property type="match status" value="1"/>
</dbReference>
<dbReference type="PANTHER" id="PTHR35526">
    <property type="entry name" value="ANTI-SIGMA-F FACTOR RSBW-RELATED"/>
    <property type="match status" value="1"/>
</dbReference>
<dbReference type="RefSeq" id="WP_160822248.1">
    <property type="nucleotide sequence ID" value="NZ_JBHSXE010000001.1"/>
</dbReference>
<protein>
    <submittedName>
        <fullName evidence="4">Anti-sigma factor RsbA family regulatory protein</fullName>
    </submittedName>
</protein>
<dbReference type="SUPFAM" id="SSF55874">
    <property type="entry name" value="ATPase domain of HSP90 chaperone/DNA topoisomerase II/histidine kinase"/>
    <property type="match status" value="1"/>
</dbReference>
<keyword evidence="1" id="KW-0723">Serine/threonine-protein kinase</keyword>
<dbReference type="InterPro" id="IPR036890">
    <property type="entry name" value="HATPase_C_sf"/>
</dbReference>
<evidence type="ECO:0000259" key="3">
    <source>
        <dbReference type="Pfam" id="PF14417"/>
    </source>
</evidence>
<reference evidence="5" key="1">
    <citation type="journal article" date="2019" name="Int. J. Syst. Evol. Microbiol.">
        <title>The Global Catalogue of Microorganisms (GCM) 10K type strain sequencing project: providing services to taxonomists for standard genome sequencing and annotation.</title>
        <authorList>
            <consortium name="The Broad Institute Genomics Platform"/>
            <consortium name="The Broad Institute Genome Sequencing Center for Infectious Disease"/>
            <person name="Wu L."/>
            <person name="Ma J."/>
        </authorList>
    </citation>
    <scope>NUCLEOTIDE SEQUENCE [LARGE SCALE GENOMIC DNA]</scope>
    <source>
        <strain evidence="5">JCM 3369</strain>
    </source>
</reference>
<dbReference type="InterPro" id="IPR003594">
    <property type="entry name" value="HATPase_dom"/>
</dbReference>
<dbReference type="Gene3D" id="3.30.565.10">
    <property type="entry name" value="Histidine kinase-like ATPase, C-terminal domain"/>
    <property type="match status" value="1"/>
</dbReference>
<feature type="domain" description="MEDS" evidence="3">
    <location>
        <begin position="7"/>
        <end position="151"/>
    </location>
</feature>
<gene>
    <name evidence="4" type="ORF">ACFQKB_43025</name>
</gene>
<dbReference type="CDD" id="cd16936">
    <property type="entry name" value="HATPase_RsbW-like"/>
    <property type="match status" value="1"/>
</dbReference>
<evidence type="ECO:0000256" key="1">
    <source>
        <dbReference type="ARBA" id="ARBA00022527"/>
    </source>
</evidence>
<keyword evidence="5" id="KW-1185">Reference proteome</keyword>
<dbReference type="InterPro" id="IPR047718">
    <property type="entry name" value="RsbA-like_anti_sig"/>
</dbReference>
<dbReference type="Pfam" id="PF13581">
    <property type="entry name" value="HATPase_c_2"/>
    <property type="match status" value="1"/>
</dbReference>
<keyword evidence="1" id="KW-0808">Transferase</keyword>
<keyword evidence="1" id="KW-0418">Kinase</keyword>
<dbReference type="Pfam" id="PF14417">
    <property type="entry name" value="MEDS"/>
    <property type="match status" value="1"/>
</dbReference>
<organism evidence="4 5">
    <name type="scientific">Actinomadura yumaensis</name>
    <dbReference type="NCBI Taxonomy" id="111807"/>
    <lineage>
        <taxon>Bacteria</taxon>
        <taxon>Bacillati</taxon>
        <taxon>Actinomycetota</taxon>
        <taxon>Actinomycetes</taxon>
        <taxon>Streptosporangiales</taxon>
        <taxon>Thermomonosporaceae</taxon>
        <taxon>Actinomadura</taxon>
    </lineage>
</organism>
<evidence type="ECO:0000313" key="4">
    <source>
        <dbReference type="EMBL" id="MFC6886597.1"/>
    </source>
</evidence>
<feature type="domain" description="Histidine kinase/HSP90-like ATPase" evidence="2">
    <location>
        <begin position="200"/>
        <end position="305"/>
    </location>
</feature>
<evidence type="ECO:0000259" key="2">
    <source>
        <dbReference type="Pfam" id="PF13581"/>
    </source>
</evidence>
<name>A0ABW2CXL5_9ACTN</name>
<proteinExistence type="predicted"/>
<dbReference type="InterPro" id="IPR025847">
    <property type="entry name" value="MEDS_domain"/>
</dbReference>
<dbReference type="EMBL" id="JBHSXS010000056">
    <property type="protein sequence ID" value="MFC6886597.1"/>
    <property type="molecule type" value="Genomic_DNA"/>
</dbReference>
<sequence>MSRAFAHRVLPFDGVDDFLAGTAPYLREGVEDGDRVVAVTSVASGFVLREALGPVADGVEFAEAERWYRHPARTFADCLGDAEEAARQGRRLRLLGEPVWTSRPEAEVVEWQRVEALVNVAFRETGAWILCPYAVRALPAGVVAAARRTHPESVRGSRVVANPGYVDPWLYSARCDREPLSDPPADAELLKIDVPDLYWLRAYVSDYARQAALPEEDLQRLLVAVTEVVTNALRHGRPPIAMRLWTGPGPVLVCEVTDEGRWAPGTGYGLIPPRGAGRGRFGLWAVRLLCSAVQIRTGDRTVVRLLLRMPHVPAGRNVTVDRA</sequence>
<comment type="caution">
    <text evidence="4">The sequence shown here is derived from an EMBL/GenBank/DDBJ whole genome shotgun (WGS) entry which is preliminary data.</text>
</comment>
<dbReference type="Proteomes" id="UP001596380">
    <property type="component" value="Unassembled WGS sequence"/>
</dbReference>
<evidence type="ECO:0000313" key="5">
    <source>
        <dbReference type="Proteomes" id="UP001596380"/>
    </source>
</evidence>